<feature type="transmembrane region" description="Helical" evidence="5">
    <location>
        <begin position="75"/>
        <end position="94"/>
    </location>
</feature>
<dbReference type="Pfam" id="PF01740">
    <property type="entry name" value="STAS"/>
    <property type="match status" value="1"/>
</dbReference>
<evidence type="ECO:0000256" key="4">
    <source>
        <dbReference type="ARBA" id="ARBA00023136"/>
    </source>
</evidence>
<evidence type="ECO:0000259" key="6">
    <source>
        <dbReference type="PROSITE" id="PS50801"/>
    </source>
</evidence>
<feature type="transmembrane region" description="Helical" evidence="5">
    <location>
        <begin position="129"/>
        <end position="148"/>
    </location>
</feature>
<dbReference type="InterPro" id="IPR001902">
    <property type="entry name" value="SLC26A/SulP_fam"/>
</dbReference>
<dbReference type="Pfam" id="PF00916">
    <property type="entry name" value="Sulfate_transp"/>
    <property type="match status" value="1"/>
</dbReference>
<evidence type="ECO:0000313" key="8">
    <source>
        <dbReference type="Proteomes" id="UP000787472"/>
    </source>
</evidence>
<feature type="transmembrane region" description="Helical" evidence="5">
    <location>
        <begin position="411"/>
        <end position="435"/>
    </location>
</feature>
<evidence type="ECO:0000256" key="2">
    <source>
        <dbReference type="ARBA" id="ARBA00022692"/>
    </source>
</evidence>
<keyword evidence="3 5" id="KW-1133">Transmembrane helix</keyword>
<dbReference type="RefSeq" id="WP_167188779.1">
    <property type="nucleotide sequence ID" value="NZ_JAAONZ010000013.1"/>
</dbReference>
<proteinExistence type="predicted"/>
<comment type="caution">
    <text evidence="7">The sequence shown here is derived from an EMBL/GenBank/DDBJ whole genome shotgun (WGS) entry which is preliminary data.</text>
</comment>
<keyword evidence="8" id="KW-1185">Reference proteome</keyword>
<keyword evidence="2 5" id="KW-0812">Transmembrane</keyword>
<feature type="transmembrane region" description="Helical" evidence="5">
    <location>
        <begin position="217"/>
        <end position="239"/>
    </location>
</feature>
<keyword evidence="4 5" id="KW-0472">Membrane</keyword>
<dbReference type="PANTHER" id="PTHR11814">
    <property type="entry name" value="SULFATE TRANSPORTER"/>
    <property type="match status" value="1"/>
</dbReference>
<gene>
    <name evidence="7" type="primary">sulP</name>
    <name evidence="7" type="ORF">G8770_15540</name>
</gene>
<comment type="subcellular location">
    <subcellularLocation>
        <location evidence="1">Membrane</location>
        <topology evidence="1">Multi-pass membrane protein</topology>
    </subcellularLocation>
</comment>
<sequence length="580" mass="62399">MTLLQSLPLTHFLKHYRLESFVRDCVAGIVVSIVMIPQCMGYALLAGMPAEYGLYCAILPTFLYALLGSSRCLSVGPAALISIILASSIAALNPQSDAQYIFYAVNISFLAGMFLLLMRLLRLGNLTNYISTPVISGFTSAAALTIMLSQLKHVLGVEIGAGLDFGETLRALIRSLVEVNWPTLSIGVGACLVLWYFKALFPALIKTFSLPTWLQQALGKSGPMVVVFGAAALVAVLQLDQTSGVAVLGNIPPGLPDLTAVWTGFSMDIELWKQLALPAFLIALMCFITSIAVGSSLASLRKERVNPNQELLALGIANLGAAVSGTFALAGSLSRSAVSHQAGAETPIASVISALCIILTLLVLTPLFYSLPLAVLGAIVIMSVFSMIDIAQVGRCWKLNRADAYSLLATFFAVLVFNIEIGICVGIILSIVLLVHRASHPHIAVVGRVGESAHFRNVERHDVVTDESIIAIRVDESIYFSNVQFIEDFILEQCSAHPHAEHVVLICSSVSFIDATAVDALEQLGEKLRETGITFHLAEVKGPVMDQLKRTEMIERLKPGQIFFTVDEAMRSLAVSKQNG</sequence>
<evidence type="ECO:0000256" key="1">
    <source>
        <dbReference type="ARBA" id="ARBA00004141"/>
    </source>
</evidence>
<evidence type="ECO:0000256" key="5">
    <source>
        <dbReference type="SAM" id="Phobius"/>
    </source>
</evidence>
<dbReference type="InterPro" id="IPR036513">
    <property type="entry name" value="STAS_dom_sf"/>
</dbReference>
<dbReference type="CDD" id="cd07042">
    <property type="entry name" value="STAS_SulP_like_sulfate_transporter"/>
    <property type="match status" value="1"/>
</dbReference>
<dbReference type="AlphaFoldDB" id="A0A9E5JUB1"/>
<organism evidence="7 8">
    <name type="scientific">Pseudomaricurvus hydrocarbonicus</name>
    <dbReference type="NCBI Taxonomy" id="1470433"/>
    <lineage>
        <taxon>Bacteria</taxon>
        <taxon>Pseudomonadati</taxon>
        <taxon>Pseudomonadota</taxon>
        <taxon>Gammaproteobacteria</taxon>
        <taxon>Cellvibrionales</taxon>
        <taxon>Cellvibrionaceae</taxon>
        <taxon>Pseudomaricurvus</taxon>
    </lineage>
</organism>
<feature type="transmembrane region" description="Helical" evidence="5">
    <location>
        <begin position="346"/>
        <end position="364"/>
    </location>
</feature>
<dbReference type="PROSITE" id="PS50801">
    <property type="entry name" value="STAS"/>
    <property type="match status" value="1"/>
</dbReference>
<feature type="transmembrane region" description="Helical" evidence="5">
    <location>
        <begin position="371"/>
        <end position="391"/>
    </location>
</feature>
<feature type="domain" description="STAS" evidence="6">
    <location>
        <begin position="459"/>
        <end position="573"/>
    </location>
</feature>
<dbReference type="InterPro" id="IPR002645">
    <property type="entry name" value="STAS_dom"/>
</dbReference>
<feature type="transmembrane region" description="Helical" evidence="5">
    <location>
        <begin position="52"/>
        <end position="68"/>
    </location>
</feature>
<dbReference type="GO" id="GO:0016020">
    <property type="term" value="C:membrane"/>
    <property type="evidence" value="ECO:0007669"/>
    <property type="project" value="UniProtKB-SubCell"/>
</dbReference>
<evidence type="ECO:0000256" key="3">
    <source>
        <dbReference type="ARBA" id="ARBA00022989"/>
    </source>
</evidence>
<dbReference type="Gene3D" id="3.30.750.24">
    <property type="entry name" value="STAS domain"/>
    <property type="match status" value="1"/>
</dbReference>
<dbReference type="NCBIfam" id="TIGR00815">
    <property type="entry name" value="sulP"/>
    <property type="match status" value="1"/>
</dbReference>
<accession>A0A9E5JUB1</accession>
<name>A0A9E5JUB1_9GAMM</name>
<dbReference type="Proteomes" id="UP000787472">
    <property type="component" value="Unassembled WGS sequence"/>
</dbReference>
<protein>
    <submittedName>
        <fullName evidence="7">Sulfate permease</fullName>
    </submittedName>
</protein>
<dbReference type="InterPro" id="IPR011547">
    <property type="entry name" value="SLC26A/SulP_dom"/>
</dbReference>
<feature type="transmembrane region" description="Helical" evidence="5">
    <location>
        <begin position="184"/>
        <end position="205"/>
    </location>
</feature>
<dbReference type="EMBL" id="JAAONZ010000013">
    <property type="protein sequence ID" value="NHO66963.1"/>
    <property type="molecule type" value="Genomic_DNA"/>
</dbReference>
<dbReference type="SUPFAM" id="SSF52091">
    <property type="entry name" value="SpoIIaa-like"/>
    <property type="match status" value="1"/>
</dbReference>
<feature type="transmembrane region" description="Helical" evidence="5">
    <location>
        <begin position="311"/>
        <end position="334"/>
    </location>
</feature>
<feature type="transmembrane region" description="Helical" evidence="5">
    <location>
        <begin position="275"/>
        <end position="299"/>
    </location>
</feature>
<reference evidence="7" key="1">
    <citation type="submission" date="2020-03" db="EMBL/GenBank/DDBJ databases">
        <authorList>
            <person name="Guo F."/>
        </authorList>
    </citation>
    <scope>NUCLEOTIDE SEQUENCE</scope>
    <source>
        <strain evidence="7">JCM 30134</strain>
    </source>
</reference>
<feature type="transmembrane region" description="Helical" evidence="5">
    <location>
        <begin position="100"/>
        <end position="117"/>
    </location>
</feature>
<evidence type="ECO:0000313" key="7">
    <source>
        <dbReference type="EMBL" id="NHO66963.1"/>
    </source>
</evidence>
<dbReference type="GO" id="GO:0055085">
    <property type="term" value="P:transmembrane transport"/>
    <property type="evidence" value="ECO:0007669"/>
    <property type="project" value="InterPro"/>
</dbReference>